<proteinExistence type="predicted"/>
<dbReference type="RefSeq" id="WP_153735118.1">
    <property type="nucleotide sequence ID" value="NZ_WJNG01000002.1"/>
</dbReference>
<evidence type="ECO:0000256" key="5">
    <source>
        <dbReference type="ARBA" id="ARBA00023136"/>
    </source>
</evidence>
<evidence type="ECO:0000256" key="6">
    <source>
        <dbReference type="SAM" id="Phobius"/>
    </source>
</evidence>
<comment type="caution">
    <text evidence="7">The sequence shown here is derived from an EMBL/GenBank/DDBJ whole genome shotgun (WGS) entry which is preliminary data.</text>
</comment>
<dbReference type="InterPro" id="IPR001851">
    <property type="entry name" value="ABC_transp_permease"/>
</dbReference>
<feature type="transmembrane region" description="Helical" evidence="6">
    <location>
        <begin position="100"/>
        <end position="123"/>
    </location>
</feature>
<protein>
    <submittedName>
        <fullName evidence="7">Ribose ABC transporter permease</fullName>
    </submittedName>
</protein>
<organism evidence="7 8">
    <name type="scientific">Aquibacillus halophilus</name>
    <dbReference type="NCBI Taxonomy" id="930132"/>
    <lineage>
        <taxon>Bacteria</taxon>
        <taxon>Bacillati</taxon>
        <taxon>Bacillota</taxon>
        <taxon>Bacilli</taxon>
        <taxon>Bacillales</taxon>
        <taxon>Bacillaceae</taxon>
        <taxon>Aquibacillus</taxon>
    </lineage>
</organism>
<evidence type="ECO:0000256" key="2">
    <source>
        <dbReference type="ARBA" id="ARBA00022475"/>
    </source>
</evidence>
<evidence type="ECO:0000256" key="1">
    <source>
        <dbReference type="ARBA" id="ARBA00004651"/>
    </source>
</evidence>
<feature type="transmembrane region" description="Helical" evidence="6">
    <location>
        <begin position="135"/>
        <end position="156"/>
    </location>
</feature>
<dbReference type="AlphaFoldDB" id="A0A6A8D861"/>
<dbReference type="CDD" id="cd06579">
    <property type="entry name" value="TM_PBP1_transp_AraH_like"/>
    <property type="match status" value="1"/>
</dbReference>
<reference evidence="7" key="1">
    <citation type="submission" date="2019-11" db="EMBL/GenBank/DDBJ databases">
        <authorList>
            <person name="Li J."/>
        </authorList>
    </citation>
    <scope>NUCLEOTIDE SEQUENCE</scope>
    <source>
        <strain evidence="7">B6B</strain>
    </source>
</reference>
<keyword evidence="8" id="KW-1185">Reference proteome</keyword>
<evidence type="ECO:0000256" key="4">
    <source>
        <dbReference type="ARBA" id="ARBA00022989"/>
    </source>
</evidence>
<keyword evidence="3 6" id="KW-0812">Transmembrane</keyword>
<dbReference type="GO" id="GO:0005886">
    <property type="term" value="C:plasma membrane"/>
    <property type="evidence" value="ECO:0007669"/>
    <property type="project" value="UniProtKB-SubCell"/>
</dbReference>
<evidence type="ECO:0000313" key="8">
    <source>
        <dbReference type="Proteomes" id="UP000799092"/>
    </source>
</evidence>
<dbReference type="Proteomes" id="UP000799092">
    <property type="component" value="Unassembled WGS sequence"/>
</dbReference>
<evidence type="ECO:0000256" key="3">
    <source>
        <dbReference type="ARBA" id="ARBA00022692"/>
    </source>
</evidence>
<feature type="transmembrane region" description="Helical" evidence="6">
    <location>
        <begin position="230"/>
        <end position="252"/>
    </location>
</feature>
<dbReference type="OrthoDB" id="9784538at2"/>
<feature type="transmembrane region" description="Helical" evidence="6">
    <location>
        <begin position="176"/>
        <end position="198"/>
    </location>
</feature>
<dbReference type="PANTHER" id="PTHR32196">
    <property type="entry name" value="ABC TRANSPORTER PERMEASE PROTEIN YPHD-RELATED-RELATED"/>
    <property type="match status" value="1"/>
</dbReference>
<name>A0A6A8D861_9BACI</name>
<feature type="transmembrane region" description="Helical" evidence="6">
    <location>
        <begin position="69"/>
        <end position="94"/>
    </location>
</feature>
<dbReference type="EMBL" id="WJNG01000002">
    <property type="protein sequence ID" value="MRH41460.1"/>
    <property type="molecule type" value="Genomic_DNA"/>
</dbReference>
<dbReference type="PANTHER" id="PTHR32196:SF72">
    <property type="entry name" value="RIBOSE IMPORT PERMEASE PROTEIN RBSC"/>
    <property type="match status" value="1"/>
</dbReference>
<dbReference type="GO" id="GO:0022857">
    <property type="term" value="F:transmembrane transporter activity"/>
    <property type="evidence" value="ECO:0007669"/>
    <property type="project" value="InterPro"/>
</dbReference>
<comment type="subcellular location">
    <subcellularLocation>
        <location evidence="1">Cell membrane</location>
        <topology evidence="1">Multi-pass membrane protein</topology>
    </subcellularLocation>
</comment>
<sequence>MTEPTFNYENKKDNILIKTGNAISTYVKDNMGILIGLIVLCIVISIINPDFLSSNNLLNVLRQTSTNMYLAIAMTMVIILGGIDLSVGSIIAVTGVVTTMLIALAGLPVFVAVLAGLLVGMLFGAFNGYVVATTIIPPFIVTLATMNIARGVAYVISDGKPVRVMSDSFNYIGSGYIGGVFPTPVLYMIIIIVLAYLIMNKTKLGRYMYAVGGNSEAAKFSGIDIKKIKLFAYTFSGLMAGIAGIVLSSRMFSGQPTSGDMAELDAIAAVVLGGTSMTGGSGRIGGTVIGALIIGVLSNGLNLMGVSSFWQYVVKGVVILVAVYADVIKKKRDGVSMGV</sequence>
<evidence type="ECO:0000313" key="7">
    <source>
        <dbReference type="EMBL" id="MRH41460.1"/>
    </source>
</evidence>
<feature type="transmembrane region" description="Helical" evidence="6">
    <location>
        <begin position="309"/>
        <end position="327"/>
    </location>
</feature>
<keyword evidence="5 6" id="KW-0472">Membrane</keyword>
<keyword evidence="4 6" id="KW-1133">Transmembrane helix</keyword>
<dbReference type="Pfam" id="PF02653">
    <property type="entry name" value="BPD_transp_2"/>
    <property type="match status" value="1"/>
</dbReference>
<keyword evidence="2" id="KW-1003">Cell membrane</keyword>
<accession>A0A6A8D861</accession>
<gene>
    <name evidence="7" type="primary">rbsC</name>
    <name evidence="7" type="ORF">GH741_02085</name>
</gene>
<feature type="transmembrane region" description="Helical" evidence="6">
    <location>
        <begin position="31"/>
        <end position="48"/>
    </location>
</feature>